<accession>A0ABN0XLL7</accession>
<dbReference type="RefSeq" id="WP_252799122.1">
    <property type="nucleotide sequence ID" value="NZ_BAAABM010000066.1"/>
</dbReference>
<dbReference type="EMBL" id="BAAABM010000066">
    <property type="protein sequence ID" value="GAA0366976.1"/>
    <property type="molecule type" value="Genomic_DNA"/>
</dbReference>
<dbReference type="Proteomes" id="UP001501822">
    <property type="component" value="Unassembled WGS sequence"/>
</dbReference>
<protein>
    <submittedName>
        <fullName evidence="1">Uncharacterized protein</fullName>
    </submittedName>
</protein>
<proteinExistence type="predicted"/>
<organism evidence="1 2">
    <name type="scientific">Actinoallomurus spadix</name>
    <dbReference type="NCBI Taxonomy" id="79912"/>
    <lineage>
        <taxon>Bacteria</taxon>
        <taxon>Bacillati</taxon>
        <taxon>Actinomycetota</taxon>
        <taxon>Actinomycetes</taxon>
        <taxon>Streptosporangiales</taxon>
        <taxon>Thermomonosporaceae</taxon>
        <taxon>Actinoallomurus</taxon>
    </lineage>
</organism>
<reference evidence="1 2" key="1">
    <citation type="journal article" date="2019" name="Int. J. Syst. Evol. Microbiol.">
        <title>The Global Catalogue of Microorganisms (GCM) 10K type strain sequencing project: providing services to taxonomists for standard genome sequencing and annotation.</title>
        <authorList>
            <consortium name="The Broad Institute Genomics Platform"/>
            <consortium name="The Broad Institute Genome Sequencing Center for Infectious Disease"/>
            <person name="Wu L."/>
            <person name="Ma J."/>
        </authorList>
    </citation>
    <scope>NUCLEOTIDE SEQUENCE [LARGE SCALE GENOMIC DNA]</scope>
    <source>
        <strain evidence="1 2">JCM 3146</strain>
    </source>
</reference>
<evidence type="ECO:0000313" key="1">
    <source>
        <dbReference type="EMBL" id="GAA0366976.1"/>
    </source>
</evidence>
<keyword evidence="2" id="KW-1185">Reference proteome</keyword>
<evidence type="ECO:0000313" key="2">
    <source>
        <dbReference type="Proteomes" id="UP001501822"/>
    </source>
</evidence>
<sequence>MNLAALRALTLDRKAMFRAGGAGLLFVDLSAFHLDWPEGDPAGAREAAGYFRDIADRVDKSGRDMAHVAAVLGKHNKGKGISAFETFFSEDMAPYPIDVAAYARNVAKVCDDYADLLERIQHALRVMLAIQLLEDAMFALWPEVRVGAYFLNKRLRAAAGGYMIRLLKYFIESSWYMVLDQAIKASVRGIAGDDLGTPYDIGKDATFNLIGALVFYHIDPANFGMGDRAYDKIWKRVAWYWAGSNLFSDTAGSLSNPDKLKENPLHFFDPSLDPLVQLRKLIMPFAQEPASGGGPKLWGNNVPVPPAP</sequence>
<comment type="caution">
    <text evidence="1">The sequence shown here is derived from an EMBL/GenBank/DDBJ whole genome shotgun (WGS) entry which is preliminary data.</text>
</comment>
<name>A0ABN0XLL7_9ACTN</name>
<gene>
    <name evidence="1" type="ORF">GCM10010151_66140</name>
</gene>